<dbReference type="Pfam" id="PF04991">
    <property type="entry name" value="LicD"/>
    <property type="match status" value="1"/>
</dbReference>
<feature type="domain" description="LicD/FKTN/FKRP nucleotidyltransferase" evidence="2">
    <location>
        <begin position="347"/>
        <end position="386"/>
    </location>
</feature>
<proteinExistence type="predicted"/>
<dbReference type="InterPro" id="IPR007074">
    <property type="entry name" value="LicD/FKTN/FKRP_NTP_transf"/>
</dbReference>
<gene>
    <name evidence="4" type="ORF">L9F63_014956</name>
</gene>
<evidence type="ECO:0000259" key="2">
    <source>
        <dbReference type="Pfam" id="PF04991"/>
    </source>
</evidence>
<organism evidence="4 5">
    <name type="scientific">Diploptera punctata</name>
    <name type="common">Pacific beetle cockroach</name>
    <dbReference type="NCBI Taxonomy" id="6984"/>
    <lineage>
        <taxon>Eukaryota</taxon>
        <taxon>Metazoa</taxon>
        <taxon>Ecdysozoa</taxon>
        <taxon>Arthropoda</taxon>
        <taxon>Hexapoda</taxon>
        <taxon>Insecta</taxon>
        <taxon>Pterygota</taxon>
        <taxon>Neoptera</taxon>
        <taxon>Polyneoptera</taxon>
        <taxon>Dictyoptera</taxon>
        <taxon>Blattodea</taxon>
        <taxon>Blaberoidea</taxon>
        <taxon>Blaberidae</taxon>
        <taxon>Diplopterinae</taxon>
        <taxon>Diploptera</taxon>
    </lineage>
</organism>
<sequence>MRFRIAKIITLIVILLNLFVLYCIWSLFTKNVDDEQVVKISKPVISVPPTQTVKSLENTVTVIIRKFESFENDISKTVGSILSTVPNISIFIVSDTLPYPPLVFPNNTERSIKIINVQFQLNRSYDERNPLYHVKTKYVAFIPDSSRILSEKSLHSMIHELKRQSRNIIAVPFSSTRTLDCLNIHLNIKEWIIQYEMAESDLCDALRGKHVFLIETRTLKSLPDPLMLPFPDALYIQAAAKGIKIQLLRNIIFMDGDNLFKNQHAQWKIQQIERSQQQEMFQKMGLKKVVRETGNVEWYGCNRDVPRCFGTVIDDMPQYLWEGKWTPPCCLAGLRRTARHVFSRLDEAGVRYWLEGGSLLGAMRSADILPWDYDVDIGIFRDDIKLCPWLVRARSQPVIDNDGFVWELATEGDFFRVQFSRVNHLHVDIFPFYERNGTMTKDTWFPTHKQDREFPKHFLQPMASIEFVGKRSSCSK</sequence>
<dbReference type="InterPro" id="IPR055105">
    <property type="entry name" value="FKRP_N"/>
</dbReference>
<evidence type="ECO:0000313" key="5">
    <source>
        <dbReference type="Proteomes" id="UP001233999"/>
    </source>
</evidence>
<dbReference type="AlphaFoldDB" id="A0AAD8EKE5"/>
<dbReference type="EMBL" id="JASPKZ010003434">
    <property type="protein sequence ID" value="KAJ9593503.1"/>
    <property type="molecule type" value="Genomic_DNA"/>
</dbReference>
<keyword evidence="5" id="KW-1185">Reference proteome</keyword>
<evidence type="ECO:0000256" key="1">
    <source>
        <dbReference type="SAM" id="Phobius"/>
    </source>
</evidence>
<keyword evidence="1" id="KW-0812">Transmembrane</keyword>
<dbReference type="Pfam" id="PF22921">
    <property type="entry name" value="FKRP_N"/>
    <property type="match status" value="1"/>
</dbReference>
<dbReference type="Proteomes" id="UP001233999">
    <property type="component" value="Unassembled WGS sequence"/>
</dbReference>
<feature type="domain" description="FKRP stem" evidence="3">
    <location>
        <begin position="52"/>
        <end position="291"/>
    </location>
</feature>
<comment type="caution">
    <text evidence="4">The sequence shown here is derived from an EMBL/GenBank/DDBJ whole genome shotgun (WGS) entry which is preliminary data.</text>
</comment>
<dbReference type="GO" id="GO:0035269">
    <property type="term" value="P:protein O-linked glycosylation via mannose"/>
    <property type="evidence" value="ECO:0007669"/>
    <property type="project" value="TreeGrafter"/>
</dbReference>
<evidence type="ECO:0000259" key="3">
    <source>
        <dbReference type="Pfam" id="PF22921"/>
    </source>
</evidence>
<dbReference type="PANTHER" id="PTHR13627">
    <property type="entry name" value="FUKUTIN RELATED PROTEIN"/>
    <property type="match status" value="1"/>
</dbReference>
<evidence type="ECO:0000313" key="4">
    <source>
        <dbReference type="EMBL" id="KAJ9593503.1"/>
    </source>
</evidence>
<dbReference type="InterPro" id="IPR052613">
    <property type="entry name" value="LicD_transferase"/>
</dbReference>
<reference evidence="4" key="1">
    <citation type="journal article" date="2023" name="IScience">
        <title>Live-bearing cockroach genome reveals convergent evolutionary mechanisms linked to viviparity in insects and beyond.</title>
        <authorList>
            <person name="Fouks B."/>
            <person name="Harrison M.C."/>
            <person name="Mikhailova A.A."/>
            <person name="Marchal E."/>
            <person name="English S."/>
            <person name="Carruthers M."/>
            <person name="Jennings E.C."/>
            <person name="Chiamaka E.L."/>
            <person name="Frigard R.A."/>
            <person name="Pippel M."/>
            <person name="Attardo G.M."/>
            <person name="Benoit J.B."/>
            <person name="Bornberg-Bauer E."/>
            <person name="Tobe S.S."/>
        </authorList>
    </citation>
    <scope>NUCLEOTIDE SEQUENCE</scope>
    <source>
        <strain evidence="4">Stay&amp;Tobe</strain>
    </source>
</reference>
<accession>A0AAD8EKE5</accession>
<reference evidence="4" key="2">
    <citation type="submission" date="2023-05" db="EMBL/GenBank/DDBJ databases">
        <authorList>
            <person name="Fouks B."/>
        </authorList>
    </citation>
    <scope>NUCLEOTIDE SEQUENCE</scope>
    <source>
        <strain evidence="4">Stay&amp;Tobe</strain>
        <tissue evidence="4">Testes</tissue>
    </source>
</reference>
<dbReference type="GO" id="GO:0005794">
    <property type="term" value="C:Golgi apparatus"/>
    <property type="evidence" value="ECO:0007669"/>
    <property type="project" value="TreeGrafter"/>
</dbReference>
<protein>
    <recommendedName>
        <fullName evidence="6">Fukutin-related protein</fullName>
    </recommendedName>
</protein>
<name>A0AAD8EKE5_DIPPU</name>
<feature type="transmembrane region" description="Helical" evidence="1">
    <location>
        <begin position="7"/>
        <end position="28"/>
    </location>
</feature>
<dbReference type="PANTHER" id="PTHR13627:SF31">
    <property type="entry name" value="RIBITOL 5-PHOSPHATE TRANSFERASE FKRP"/>
    <property type="match status" value="1"/>
</dbReference>
<keyword evidence="1" id="KW-1133">Transmembrane helix</keyword>
<evidence type="ECO:0008006" key="6">
    <source>
        <dbReference type="Google" id="ProtNLM"/>
    </source>
</evidence>
<keyword evidence="1" id="KW-0472">Membrane</keyword>